<dbReference type="Gene3D" id="3.40.50.1820">
    <property type="entry name" value="alpha/beta hydrolase"/>
    <property type="match status" value="1"/>
</dbReference>
<evidence type="ECO:0000313" key="3">
    <source>
        <dbReference type="Proteomes" id="UP000799428"/>
    </source>
</evidence>
<dbReference type="AlphaFoldDB" id="A0A6G1KM67"/>
<sequence length="455" mass="48102">MPSLISLVVLSISLLSLSTNAAPAPAPLPEPDPQVSNDLSSALSSAISSVKAILQTPTPTKTPKSVSDVTSYLSARYSAEPTNLGYMSNGISYTLNGLSGNNLSVSGLEGSTIDDSPKGINSFTNSNPNPPIAVYPQVSPSDAPYSLNESQLRSAIYIPSTFDAKNAPKPVLLVPGTGAFGGINFQGNFAKILSANQSLGQAVWLNVPYAMLSDAQINSEYIAYAMNYMRSLTNHTVSVIGWSQGNLDAQWALKYWPSTRDSTNQLISVSPDFHGTILETPVDLNSSDPTPVPPAALQQSYNSDYVTTLRANGGDSAYVPTTTLYSAFYDEVVQPQSGTNASAFLLDARGVGVSNNEIQLICPQTPAGTFGSHESLLYNGLTTALAIDALQNGGPADPKRLDLTTVCQNAVNPILDLDDVVETESLIPIAAVNILEYVEDLMGVLTEPAIQPYAM</sequence>
<dbReference type="SUPFAM" id="SSF53474">
    <property type="entry name" value="alpha/beta-Hydrolases"/>
    <property type="match status" value="1"/>
</dbReference>
<proteinExistence type="predicted"/>
<dbReference type="InterPro" id="IPR029058">
    <property type="entry name" value="AB_hydrolase_fold"/>
</dbReference>
<dbReference type="PANTHER" id="PTHR37574:SF1">
    <property type="entry name" value="LIPASE B"/>
    <property type="match status" value="1"/>
</dbReference>
<reference evidence="2" key="1">
    <citation type="journal article" date="2020" name="Stud. Mycol.">
        <title>101 Dothideomycetes genomes: a test case for predicting lifestyles and emergence of pathogens.</title>
        <authorList>
            <person name="Haridas S."/>
            <person name="Albert R."/>
            <person name="Binder M."/>
            <person name="Bloem J."/>
            <person name="Labutti K."/>
            <person name="Salamov A."/>
            <person name="Andreopoulos B."/>
            <person name="Baker S."/>
            <person name="Barry K."/>
            <person name="Bills G."/>
            <person name="Bluhm B."/>
            <person name="Cannon C."/>
            <person name="Castanera R."/>
            <person name="Culley D."/>
            <person name="Daum C."/>
            <person name="Ezra D."/>
            <person name="Gonzalez J."/>
            <person name="Henrissat B."/>
            <person name="Kuo A."/>
            <person name="Liang C."/>
            <person name="Lipzen A."/>
            <person name="Lutzoni F."/>
            <person name="Magnuson J."/>
            <person name="Mondo S."/>
            <person name="Nolan M."/>
            <person name="Ohm R."/>
            <person name="Pangilinan J."/>
            <person name="Park H.-J."/>
            <person name="Ramirez L."/>
            <person name="Alfaro M."/>
            <person name="Sun H."/>
            <person name="Tritt A."/>
            <person name="Yoshinaga Y."/>
            <person name="Zwiers L.-H."/>
            <person name="Turgeon B."/>
            <person name="Goodwin S."/>
            <person name="Spatafora J."/>
            <person name="Crous P."/>
            <person name="Grigoriev I."/>
        </authorList>
    </citation>
    <scope>NUCLEOTIDE SEQUENCE</scope>
    <source>
        <strain evidence="2">CBS 279.74</strain>
    </source>
</reference>
<name>A0A6G1KM67_9PLEO</name>
<dbReference type="Proteomes" id="UP000799428">
    <property type="component" value="Unassembled WGS sequence"/>
</dbReference>
<keyword evidence="1" id="KW-0732">Signal</keyword>
<keyword evidence="2" id="KW-0378">Hydrolase</keyword>
<organism evidence="2 3">
    <name type="scientific">Pleomassaria siparia CBS 279.74</name>
    <dbReference type="NCBI Taxonomy" id="1314801"/>
    <lineage>
        <taxon>Eukaryota</taxon>
        <taxon>Fungi</taxon>
        <taxon>Dikarya</taxon>
        <taxon>Ascomycota</taxon>
        <taxon>Pezizomycotina</taxon>
        <taxon>Dothideomycetes</taxon>
        <taxon>Pleosporomycetidae</taxon>
        <taxon>Pleosporales</taxon>
        <taxon>Pleomassariaceae</taxon>
        <taxon>Pleomassaria</taxon>
    </lineage>
</organism>
<feature type="chain" id="PRO_5026241729" evidence="1">
    <location>
        <begin position="22"/>
        <end position="455"/>
    </location>
</feature>
<dbReference type="InterPro" id="IPR053228">
    <property type="entry name" value="Stereospecific_Lipase"/>
</dbReference>
<feature type="signal peptide" evidence="1">
    <location>
        <begin position="1"/>
        <end position="21"/>
    </location>
</feature>
<evidence type="ECO:0000313" key="2">
    <source>
        <dbReference type="EMBL" id="KAF2713929.1"/>
    </source>
</evidence>
<keyword evidence="3" id="KW-1185">Reference proteome</keyword>
<accession>A0A6G1KM67</accession>
<protein>
    <submittedName>
        <fullName evidence="2">Alpha/beta-hydrolase</fullName>
    </submittedName>
</protein>
<dbReference type="OrthoDB" id="4605274at2759"/>
<dbReference type="GO" id="GO:0016787">
    <property type="term" value="F:hydrolase activity"/>
    <property type="evidence" value="ECO:0007669"/>
    <property type="project" value="UniProtKB-KW"/>
</dbReference>
<dbReference type="PANTHER" id="PTHR37574">
    <property type="entry name" value="LIPASE B"/>
    <property type="match status" value="1"/>
</dbReference>
<evidence type="ECO:0000256" key="1">
    <source>
        <dbReference type="SAM" id="SignalP"/>
    </source>
</evidence>
<dbReference type="EMBL" id="MU005765">
    <property type="protein sequence ID" value="KAF2713929.1"/>
    <property type="molecule type" value="Genomic_DNA"/>
</dbReference>
<gene>
    <name evidence="2" type="ORF">K504DRAFT_462401</name>
</gene>